<evidence type="ECO:0000313" key="1">
    <source>
        <dbReference type="EMBL" id="KAH0558908.1"/>
    </source>
</evidence>
<comment type="caution">
    <text evidence="1">The sequence shown here is derived from an EMBL/GenBank/DDBJ whole genome shotgun (WGS) entry which is preliminary data.</text>
</comment>
<evidence type="ECO:0000313" key="2">
    <source>
        <dbReference type="Proteomes" id="UP000826195"/>
    </source>
</evidence>
<organism evidence="1 2">
    <name type="scientific">Cotesia glomerata</name>
    <name type="common">Lepidopteran parasitic wasp</name>
    <name type="synonym">Apanteles glomeratus</name>
    <dbReference type="NCBI Taxonomy" id="32391"/>
    <lineage>
        <taxon>Eukaryota</taxon>
        <taxon>Metazoa</taxon>
        <taxon>Ecdysozoa</taxon>
        <taxon>Arthropoda</taxon>
        <taxon>Hexapoda</taxon>
        <taxon>Insecta</taxon>
        <taxon>Pterygota</taxon>
        <taxon>Neoptera</taxon>
        <taxon>Endopterygota</taxon>
        <taxon>Hymenoptera</taxon>
        <taxon>Apocrita</taxon>
        <taxon>Ichneumonoidea</taxon>
        <taxon>Braconidae</taxon>
        <taxon>Microgastrinae</taxon>
        <taxon>Cotesia</taxon>
    </lineage>
</organism>
<feature type="non-terminal residue" evidence="1">
    <location>
        <position position="157"/>
    </location>
</feature>
<accession>A0AAV7IWC6</accession>
<gene>
    <name evidence="1" type="ORF">KQX54_000194</name>
</gene>
<name>A0AAV7IWC6_COTGL</name>
<reference evidence="1 2" key="1">
    <citation type="journal article" date="2021" name="J. Hered.">
        <title>A chromosome-level genome assembly of the parasitoid wasp, Cotesia glomerata (Hymenoptera: Braconidae).</title>
        <authorList>
            <person name="Pinto B.J."/>
            <person name="Weis J.J."/>
            <person name="Gamble T."/>
            <person name="Ode P.J."/>
            <person name="Paul R."/>
            <person name="Zaspel J.M."/>
        </authorList>
    </citation>
    <scope>NUCLEOTIDE SEQUENCE [LARGE SCALE GENOMIC DNA]</scope>
    <source>
        <strain evidence="1">CgM1</strain>
    </source>
</reference>
<sequence length="157" mass="17748">MDSSEPSAKKSKKSKSFQHQWYDDNPEWRTWVKECLSDSEKFLCVICNENLACGRFEIDRHSKTKKHLGNLRVYSFKNSSFPNVVLPEISSSVCSQLDSSSSLSSSELQFNERVKAAEIQFATLIAQNNIPLSTAPQILKLFQSIGKEPAVLQKMTV</sequence>
<keyword evidence="2" id="KW-1185">Reference proteome</keyword>
<dbReference type="AlphaFoldDB" id="A0AAV7IWC6"/>
<protein>
    <submittedName>
        <fullName evidence="1">Uncharacterized protein</fullName>
    </submittedName>
</protein>
<proteinExistence type="predicted"/>
<dbReference type="EMBL" id="JAHXZJ010000425">
    <property type="protein sequence ID" value="KAH0558908.1"/>
    <property type="molecule type" value="Genomic_DNA"/>
</dbReference>
<dbReference type="Proteomes" id="UP000826195">
    <property type="component" value="Unassembled WGS sequence"/>
</dbReference>